<dbReference type="Gene3D" id="3.40.50.10190">
    <property type="entry name" value="BRCT domain"/>
    <property type="match status" value="2"/>
</dbReference>
<keyword evidence="8" id="KW-0539">Nucleus</keyword>
<dbReference type="GO" id="GO:0045944">
    <property type="term" value="P:positive regulation of transcription by RNA polymerase II"/>
    <property type="evidence" value="ECO:0007669"/>
    <property type="project" value="TreeGrafter"/>
</dbReference>
<evidence type="ECO:0000313" key="10">
    <source>
        <dbReference type="EMBL" id="KAL0104029.1"/>
    </source>
</evidence>
<dbReference type="GO" id="GO:0004842">
    <property type="term" value="F:ubiquitin-protein transferase activity"/>
    <property type="evidence" value="ECO:0007669"/>
    <property type="project" value="TreeGrafter"/>
</dbReference>
<dbReference type="GO" id="GO:0070531">
    <property type="term" value="C:BRCA1-A complex"/>
    <property type="evidence" value="ECO:0007669"/>
    <property type="project" value="TreeGrafter"/>
</dbReference>
<evidence type="ECO:0000256" key="8">
    <source>
        <dbReference type="ARBA" id="ARBA00023242"/>
    </source>
</evidence>
<protein>
    <recommendedName>
        <fullName evidence="9">BRCT domain-containing protein</fullName>
    </recommendedName>
</protein>
<keyword evidence="2" id="KW-0479">Metal-binding</keyword>
<name>A0AAW2ENP2_9HYME</name>
<evidence type="ECO:0000256" key="3">
    <source>
        <dbReference type="ARBA" id="ARBA00022737"/>
    </source>
</evidence>
<dbReference type="Pfam" id="PF00533">
    <property type="entry name" value="BRCT"/>
    <property type="match status" value="1"/>
</dbReference>
<dbReference type="SUPFAM" id="SSF52113">
    <property type="entry name" value="BRCT domain"/>
    <property type="match status" value="1"/>
</dbReference>
<organism evidence="10 11">
    <name type="scientific">Cardiocondyla obscurior</name>
    <dbReference type="NCBI Taxonomy" id="286306"/>
    <lineage>
        <taxon>Eukaryota</taxon>
        <taxon>Metazoa</taxon>
        <taxon>Ecdysozoa</taxon>
        <taxon>Arthropoda</taxon>
        <taxon>Hexapoda</taxon>
        <taxon>Insecta</taxon>
        <taxon>Pterygota</taxon>
        <taxon>Neoptera</taxon>
        <taxon>Endopterygota</taxon>
        <taxon>Hymenoptera</taxon>
        <taxon>Apocrita</taxon>
        <taxon>Aculeata</taxon>
        <taxon>Formicoidea</taxon>
        <taxon>Formicidae</taxon>
        <taxon>Myrmicinae</taxon>
        <taxon>Cardiocondyla</taxon>
    </lineage>
</organism>
<evidence type="ECO:0000256" key="6">
    <source>
        <dbReference type="ARBA" id="ARBA00022833"/>
    </source>
</evidence>
<dbReference type="PANTHER" id="PTHR13763">
    <property type="entry name" value="BREAST CANCER TYPE 1 SUSCEPTIBILITY PROTEIN BRCA1"/>
    <property type="match status" value="1"/>
</dbReference>
<dbReference type="GO" id="GO:0031436">
    <property type="term" value="C:BRCA1-BARD1 complex"/>
    <property type="evidence" value="ECO:0007669"/>
    <property type="project" value="TreeGrafter"/>
</dbReference>
<comment type="caution">
    <text evidence="10">The sequence shown here is derived from an EMBL/GenBank/DDBJ whole genome shotgun (WGS) entry which is preliminary data.</text>
</comment>
<dbReference type="GO" id="GO:0008270">
    <property type="term" value="F:zinc ion binding"/>
    <property type="evidence" value="ECO:0007669"/>
    <property type="project" value="UniProtKB-KW"/>
</dbReference>
<evidence type="ECO:0000256" key="2">
    <source>
        <dbReference type="ARBA" id="ARBA00022723"/>
    </source>
</evidence>
<evidence type="ECO:0000256" key="4">
    <source>
        <dbReference type="ARBA" id="ARBA00022763"/>
    </source>
</evidence>
<dbReference type="FunFam" id="3.40.50.10190:FF:000006">
    <property type="entry name" value="Breast cancer type 1 susceptibility protein homolog"/>
    <property type="match status" value="1"/>
</dbReference>
<dbReference type="InterPro" id="IPR031099">
    <property type="entry name" value="BRCA1-associated"/>
</dbReference>
<feature type="domain" description="BRCT" evidence="9">
    <location>
        <begin position="148"/>
        <end position="245"/>
    </location>
</feature>
<dbReference type="PANTHER" id="PTHR13763:SF0">
    <property type="entry name" value="BREAST CANCER TYPE 1 SUSCEPTIBILITY PROTEIN"/>
    <property type="match status" value="1"/>
</dbReference>
<keyword evidence="7" id="KW-0234">DNA repair</keyword>
<keyword evidence="4" id="KW-0227">DNA damage</keyword>
<proteinExistence type="predicted"/>
<evidence type="ECO:0000313" key="11">
    <source>
        <dbReference type="Proteomes" id="UP001430953"/>
    </source>
</evidence>
<dbReference type="GO" id="GO:0000724">
    <property type="term" value="P:double-strand break repair via homologous recombination"/>
    <property type="evidence" value="ECO:0007669"/>
    <property type="project" value="TreeGrafter"/>
</dbReference>
<dbReference type="EMBL" id="JADYXP020000020">
    <property type="protein sequence ID" value="KAL0104029.1"/>
    <property type="molecule type" value="Genomic_DNA"/>
</dbReference>
<dbReference type="AlphaFoldDB" id="A0AAW2ENP2"/>
<dbReference type="Proteomes" id="UP001430953">
    <property type="component" value="Unassembled WGS sequence"/>
</dbReference>
<keyword evidence="3" id="KW-0677">Repeat</keyword>
<dbReference type="SMART" id="SM00292">
    <property type="entry name" value="BRCT"/>
    <property type="match status" value="1"/>
</dbReference>
<gene>
    <name evidence="10" type="ORF">PUN28_017013</name>
</gene>
<evidence type="ECO:0000259" key="9">
    <source>
        <dbReference type="PROSITE" id="PS50172"/>
    </source>
</evidence>
<dbReference type="InterPro" id="IPR036420">
    <property type="entry name" value="BRCT_dom_sf"/>
</dbReference>
<comment type="subcellular location">
    <subcellularLocation>
        <location evidence="1">Nucleus</location>
    </subcellularLocation>
</comment>
<keyword evidence="6" id="KW-0862">Zinc</keyword>
<accession>A0AAW2ENP2</accession>
<dbReference type="InterPro" id="IPR001357">
    <property type="entry name" value="BRCT_dom"/>
</dbReference>
<dbReference type="PROSITE" id="PS50172">
    <property type="entry name" value="BRCT"/>
    <property type="match status" value="1"/>
</dbReference>
<evidence type="ECO:0000256" key="1">
    <source>
        <dbReference type="ARBA" id="ARBA00004123"/>
    </source>
</evidence>
<evidence type="ECO:0000256" key="7">
    <source>
        <dbReference type="ARBA" id="ARBA00023204"/>
    </source>
</evidence>
<keyword evidence="11" id="KW-1185">Reference proteome</keyword>
<sequence length="360" mass="41135">MSNLSQAKNKKPPKIIKDILTHSTTIIEEEENIDGNVSEVVQVDLGRISTDDPTKKAKELVPTKSESIQNRFNVKFLQLGIFKRERSMLANVQISPVHNMQQMFNNPDKRAETESSACNLNCPETKSERIESENSLLARQMDTKTPENVAHQFNKRDLCFTCSCLSEARINVVKKLATIYNASYVKQFNQNVTHVIMKTTGEENVVETSLKCLQGIAHRKWIVSFRWVKDCIKQQKLLNELLYGITTLSNYGGINTAPRNSRLRKKDLFKGFTFLCVGLYNYTSLSQYQDLLVATGARVIESFDIFAKLKGVKGVVIQDDVYDEEEIVFNITPYMLSSKDYYAIGYPRDIVDEEESYYDV</sequence>
<evidence type="ECO:0000256" key="5">
    <source>
        <dbReference type="ARBA" id="ARBA00022771"/>
    </source>
</evidence>
<reference evidence="10 11" key="1">
    <citation type="submission" date="2023-03" db="EMBL/GenBank/DDBJ databases">
        <title>High recombination rates correlate with genetic variation in Cardiocondyla obscurior ants.</title>
        <authorList>
            <person name="Errbii M."/>
        </authorList>
    </citation>
    <scope>NUCLEOTIDE SEQUENCE [LARGE SCALE GENOMIC DNA]</scope>
    <source>
        <strain evidence="10">Alpha-2009</strain>
        <tissue evidence="10">Whole body</tissue>
    </source>
</reference>
<keyword evidence="5" id="KW-0863">Zinc-finger</keyword>